<organism evidence="3 4">
    <name type="scientific">Coniosporium apollinis</name>
    <dbReference type="NCBI Taxonomy" id="61459"/>
    <lineage>
        <taxon>Eukaryota</taxon>
        <taxon>Fungi</taxon>
        <taxon>Dikarya</taxon>
        <taxon>Ascomycota</taxon>
        <taxon>Pezizomycotina</taxon>
        <taxon>Dothideomycetes</taxon>
        <taxon>Dothideomycetes incertae sedis</taxon>
        <taxon>Coniosporium</taxon>
    </lineage>
</organism>
<dbReference type="PROSITE" id="PS50031">
    <property type="entry name" value="EH"/>
    <property type="match status" value="1"/>
</dbReference>
<feature type="compositionally biased region" description="Basic residues" evidence="1">
    <location>
        <begin position="570"/>
        <end position="595"/>
    </location>
</feature>
<feature type="compositionally biased region" description="Basic residues" evidence="1">
    <location>
        <begin position="622"/>
        <end position="635"/>
    </location>
</feature>
<feature type="region of interest" description="Disordered" evidence="1">
    <location>
        <begin position="459"/>
        <end position="527"/>
    </location>
</feature>
<feature type="domain" description="EH" evidence="2">
    <location>
        <begin position="652"/>
        <end position="747"/>
    </location>
</feature>
<feature type="compositionally biased region" description="Polar residues" evidence="1">
    <location>
        <begin position="315"/>
        <end position="335"/>
    </location>
</feature>
<dbReference type="Gene3D" id="1.10.238.10">
    <property type="entry name" value="EF-hand"/>
    <property type="match status" value="1"/>
</dbReference>
<keyword evidence="4" id="KW-1185">Reference proteome</keyword>
<evidence type="ECO:0000259" key="2">
    <source>
        <dbReference type="PROSITE" id="PS50031"/>
    </source>
</evidence>
<proteinExistence type="predicted"/>
<dbReference type="EMBL" id="JAPDRL010000044">
    <property type="protein sequence ID" value="KAJ9663301.1"/>
    <property type="molecule type" value="Genomic_DNA"/>
</dbReference>
<dbReference type="InterPro" id="IPR000261">
    <property type="entry name" value="EH_dom"/>
</dbReference>
<sequence length="755" mass="81174">MTSIVALVRRELPHLASNPKVKVVVLKDFTTYPESVLQELSDADACIWSMGTYAGDPAVDVEYPLAFANSFAKTLRGRTEKFRLLFLSGALAEQDQNKTLWFYQAARRAKDPSPAPDGSMTLANPSNSSISPQHTETQSNIRDAALFGALSAFAQPTSKSKPVVSPSATSNGVLVVGYNAGTPPSSKQRPRTNPQQPLSRSPLSRQNTGDSQTSTFSTSSLPATVGRPATSGALPASAGRAPLPQSPSAIAASLAAARHTPQAAASRHMSSRYSDGSSTVPGGESARAGAVRNARARLEKLGTSTDGTRDDVSRSVAQNTGGSSGGKTTDNTPIAPTTSLVQLFEQNEGGRAKPSALTSARVSREPPGPVKPPKPTQPTPVRSTPASAAPSQVGSALASRPRSDPVRDTPERANVAAASTPSSSPYEAIRPVISLTRTETAPSGTALTSSSPLAINQQLAKTKPMLPPPRRTKKEDPKADEVIASTPAQSQLNSIAPQEPERPSRLTLAPPDPLGRPAYSAASSYQTQSLRQITPHMTGDSLANAIVGAALASSRGPSPAKFDAPPLPERRHHLSRHHKPHHHHPTLRSHSHSPPKAKPGTLRRTLREPESSSSSDEDDRYKKRTGFMRRKHPNKHHEGDRKRWRDRITERERKRYEGVWAANRGLHISDPAAEDDVLNLVVRDIWSRSRLPGHVLEEVWDLVDGRGVGRLGREEFVVGLWLIDQVLKGRKLPTKVNESVWQSVKYAGIKVKLKT</sequence>
<dbReference type="SUPFAM" id="SSF47473">
    <property type="entry name" value="EF-hand"/>
    <property type="match status" value="1"/>
</dbReference>
<dbReference type="CDD" id="cd00052">
    <property type="entry name" value="EH"/>
    <property type="match status" value="1"/>
</dbReference>
<comment type="caution">
    <text evidence="3">The sequence shown here is derived from an EMBL/GenBank/DDBJ whole genome shotgun (WGS) entry which is preliminary data.</text>
</comment>
<feature type="region of interest" description="Disordered" evidence="1">
    <location>
        <begin position="111"/>
        <end position="138"/>
    </location>
</feature>
<dbReference type="Proteomes" id="UP001172684">
    <property type="component" value="Unassembled WGS sequence"/>
</dbReference>
<dbReference type="Pfam" id="PF12763">
    <property type="entry name" value="EH"/>
    <property type="match status" value="1"/>
</dbReference>
<feature type="compositionally biased region" description="Polar residues" evidence="1">
    <location>
        <begin position="486"/>
        <end position="496"/>
    </location>
</feature>
<protein>
    <submittedName>
        <fullName evidence="3">Increased rDNA silencing protein</fullName>
    </submittedName>
</protein>
<feature type="region of interest" description="Disordered" evidence="1">
    <location>
        <begin position="348"/>
        <end position="425"/>
    </location>
</feature>
<evidence type="ECO:0000256" key="1">
    <source>
        <dbReference type="SAM" id="MobiDB-lite"/>
    </source>
</evidence>
<reference evidence="3" key="1">
    <citation type="submission" date="2022-10" db="EMBL/GenBank/DDBJ databases">
        <title>Culturing micro-colonial fungi from biological soil crusts in the Mojave desert and describing Neophaeococcomyces mojavensis, and introducing the new genera and species Taxawa tesnikishii.</title>
        <authorList>
            <person name="Kurbessoian T."/>
            <person name="Stajich J.E."/>
        </authorList>
    </citation>
    <scope>NUCLEOTIDE SEQUENCE</scope>
    <source>
        <strain evidence="3">TK_1</strain>
    </source>
</reference>
<feature type="region of interest" description="Disordered" evidence="1">
    <location>
        <begin position="175"/>
        <end position="335"/>
    </location>
</feature>
<dbReference type="Gene3D" id="3.40.50.720">
    <property type="entry name" value="NAD(P)-binding Rossmann-like Domain"/>
    <property type="match status" value="1"/>
</dbReference>
<feature type="compositionally biased region" description="Polar residues" evidence="1">
    <location>
        <begin position="182"/>
        <end position="222"/>
    </location>
</feature>
<feature type="compositionally biased region" description="Polar residues" evidence="1">
    <location>
        <begin position="382"/>
        <end position="394"/>
    </location>
</feature>
<evidence type="ECO:0000313" key="3">
    <source>
        <dbReference type="EMBL" id="KAJ9663301.1"/>
    </source>
</evidence>
<feature type="compositionally biased region" description="Polar residues" evidence="1">
    <location>
        <begin position="121"/>
        <end position="138"/>
    </location>
</feature>
<feature type="region of interest" description="Disordered" evidence="1">
    <location>
        <begin position="553"/>
        <end position="643"/>
    </location>
</feature>
<feature type="compositionally biased region" description="Basic and acidic residues" evidence="1">
    <location>
        <begin position="401"/>
        <end position="411"/>
    </location>
</feature>
<gene>
    <name evidence="3" type="primary">IRS4</name>
    <name evidence="3" type="ORF">H2201_005745</name>
</gene>
<evidence type="ECO:0000313" key="4">
    <source>
        <dbReference type="Proteomes" id="UP001172684"/>
    </source>
</evidence>
<dbReference type="InterPro" id="IPR011992">
    <property type="entry name" value="EF-hand-dom_pair"/>
</dbReference>
<feature type="compositionally biased region" description="Polar residues" evidence="1">
    <location>
        <begin position="271"/>
        <end position="280"/>
    </location>
</feature>
<feature type="compositionally biased region" description="Low complexity" evidence="1">
    <location>
        <begin position="241"/>
        <end position="257"/>
    </location>
</feature>
<accession>A0ABQ9NVQ6</accession>
<name>A0ABQ9NVQ6_9PEZI</name>
<feature type="compositionally biased region" description="Pro residues" evidence="1">
    <location>
        <begin position="366"/>
        <end position="378"/>
    </location>
</feature>
<dbReference type="SMART" id="SM00027">
    <property type="entry name" value="EH"/>
    <property type="match status" value="1"/>
</dbReference>